<reference evidence="7 8" key="1">
    <citation type="submission" date="2015-02" db="EMBL/GenBank/DDBJ databases">
        <authorList>
            <person name="Gomez-Escribano P.J."/>
        </authorList>
    </citation>
    <scope>NUCLEOTIDE SEQUENCE [LARGE SCALE GENOMIC DNA]</scope>
    <source>
        <strain evidence="8">C34 (DSM 42122 / NRRL B-24963)</strain>
    </source>
</reference>
<gene>
    <name evidence="7" type="primary">sle_45890</name>
</gene>
<dbReference type="Pfam" id="PF08031">
    <property type="entry name" value="BBE"/>
    <property type="match status" value="1"/>
</dbReference>
<dbReference type="AlphaFoldDB" id="A0A0F7W2I2"/>
<dbReference type="InterPro" id="IPR016169">
    <property type="entry name" value="FAD-bd_PCMH_sub2"/>
</dbReference>
<dbReference type="PROSITE" id="PS51318">
    <property type="entry name" value="TAT"/>
    <property type="match status" value="1"/>
</dbReference>
<dbReference type="InterPro" id="IPR012951">
    <property type="entry name" value="BBE"/>
</dbReference>
<sequence>MGELRRRRFVGLGSGLALTAAGSGLVTAPAARALGGTARTAGTAADTAASVSVTPSDPRYPDLISGNNLRWTASPDQIVLPRTTAQVVAAVQDAVTRGKRLSVCGGGHCFEDFVFNADVKININMSLMNAVSFDTAMNAFKIEGGATLMDVYEALYEGWGVTIPAGICHTVGVGGHVLGGGYGNLSRQYGLTVDHLHAVEVVVVDAAGKARSVVAARDSSDAALRDLFWAHTGGGGGSFGIVTAYWFRTPGASGDPAALLPKAPSKIFLTLANWPWEKVTKEGFSALVDYWGTWFERNNTAGTTAGSLYSWLMLNHRDSGSLGAVVQLDASLPDAASVLSGFLAGLDQALGLHSATVRRDGVTDSQYTTTRLMPWLRGTRYIGAISPTQLDPTTRGCHKSAHLRKRTPQRQIDAMYTHLTSQDQPSPLTGIVLSASGGRIASVSSTATAVAQRDAIMKVNFESRWYTPADDAKNVGWVRTAFASVYGDTGGVPVPNDVTDGCYINYPDGDLSDPAFNKSSVPWHDLYWKQNYPRLQQVKRAWDPRDVFRHKQSVRLP</sequence>
<dbReference type="KEGG" id="sle:sle_45890"/>
<dbReference type="PROSITE" id="PS51387">
    <property type="entry name" value="FAD_PCMH"/>
    <property type="match status" value="1"/>
</dbReference>
<accession>A0A0F7W2I2</accession>
<dbReference type="GO" id="GO:0071949">
    <property type="term" value="F:FAD binding"/>
    <property type="evidence" value="ECO:0007669"/>
    <property type="project" value="InterPro"/>
</dbReference>
<name>A0A0F7W2I2_STRLW</name>
<evidence type="ECO:0000259" key="6">
    <source>
        <dbReference type="PROSITE" id="PS51387"/>
    </source>
</evidence>
<dbReference type="Gene3D" id="3.40.462.20">
    <property type="match status" value="1"/>
</dbReference>
<dbReference type="Gene3D" id="3.30.465.10">
    <property type="match status" value="1"/>
</dbReference>
<dbReference type="InterPro" id="IPR006311">
    <property type="entry name" value="TAT_signal"/>
</dbReference>
<dbReference type="InterPro" id="IPR036318">
    <property type="entry name" value="FAD-bd_PCMH-like_sf"/>
</dbReference>
<proteinExistence type="inferred from homology"/>
<feature type="domain" description="FAD-binding PCMH-type" evidence="6">
    <location>
        <begin position="71"/>
        <end position="252"/>
    </location>
</feature>
<evidence type="ECO:0000313" key="7">
    <source>
        <dbReference type="EMBL" id="CQR64047.1"/>
    </source>
</evidence>
<comment type="similarity">
    <text evidence="2">Belongs to the oxygen-dependent FAD-linked oxidoreductase family.</text>
</comment>
<evidence type="ECO:0000256" key="2">
    <source>
        <dbReference type="ARBA" id="ARBA00005466"/>
    </source>
</evidence>
<organism evidence="7 8">
    <name type="scientific">Streptomyces leeuwenhoekii</name>
    <dbReference type="NCBI Taxonomy" id="1437453"/>
    <lineage>
        <taxon>Bacteria</taxon>
        <taxon>Bacillati</taxon>
        <taxon>Actinomycetota</taxon>
        <taxon>Actinomycetes</taxon>
        <taxon>Kitasatosporales</taxon>
        <taxon>Streptomycetaceae</taxon>
        <taxon>Streptomyces</taxon>
    </lineage>
</organism>
<dbReference type="InterPro" id="IPR050416">
    <property type="entry name" value="FAD-linked_Oxidoreductase"/>
</dbReference>
<evidence type="ECO:0000256" key="3">
    <source>
        <dbReference type="ARBA" id="ARBA00022630"/>
    </source>
</evidence>
<evidence type="ECO:0000256" key="4">
    <source>
        <dbReference type="ARBA" id="ARBA00022827"/>
    </source>
</evidence>
<dbReference type="SUPFAM" id="SSF56176">
    <property type="entry name" value="FAD-binding/transporter-associated domain-like"/>
    <property type="match status" value="1"/>
</dbReference>
<protein>
    <submittedName>
        <fullName evidence="7">Uncharacterized FAD-linked oxidoreductase ygaK</fullName>
    </submittedName>
</protein>
<dbReference type="PANTHER" id="PTHR42973">
    <property type="entry name" value="BINDING OXIDOREDUCTASE, PUTATIVE (AFU_ORTHOLOGUE AFUA_1G17690)-RELATED"/>
    <property type="match status" value="1"/>
</dbReference>
<dbReference type="PANTHER" id="PTHR42973:SF39">
    <property type="entry name" value="FAD-BINDING PCMH-TYPE DOMAIN-CONTAINING PROTEIN"/>
    <property type="match status" value="1"/>
</dbReference>
<dbReference type="GO" id="GO:0016491">
    <property type="term" value="F:oxidoreductase activity"/>
    <property type="evidence" value="ECO:0007669"/>
    <property type="project" value="UniProtKB-KW"/>
</dbReference>
<dbReference type="InterPro" id="IPR016166">
    <property type="entry name" value="FAD-bd_PCMH"/>
</dbReference>
<dbReference type="InterPro" id="IPR006094">
    <property type="entry name" value="Oxid_FAD_bind_N"/>
</dbReference>
<dbReference type="Pfam" id="PF01565">
    <property type="entry name" value="FAD_binding_4"/>
    <property type="match status" value="1"/>
</dbReference>
<comment type="cofactor">
    <cofactor evidence="1">
        <name>FAD</name>
        <dbReference type="ChEBI" id="CHEBI:57692"/>
    </cofactor>
</comment>
<keyword evidence="4" id="KW-0274">FAD</keyword>
<dbReference type="EMBL" id="LN831790">
    <property type="protein sequence ID" value="CQR64047.1"/>
    <property type="molecule type" value="Genomic_DNA"/>
</dbReference>
<keyword evidence="5" id="KW-0560">Oxidoreductase</keyword>
<evidence type="ECO:0000256" key="5">
    <source>
        <dbReference type="ARBA" id="ARBA00023002"/>
    </source>
</evidence>
<evidence type="ECO:0000313" key="8">
    <source>
        <dbReference type="Proteomes" id="UP000035016"/>
    </source>
</evidence>
<keyword evidence="3" id="KW-0285">Flavoprotein</keyword>
<evidence type="ECO:0000256" key="1">
    <source>
        <dbReference type="ARBA" id="ARBA00001974"/>
    </source>
</evidence>
<dbReference type="Proteomes" id="UP000035016">
    <property type="component" value="Chromosome Chromosome"/>
</dbReference>